<evidence type="ECO:0000313" key="3">
    <source>
        <dbReference type="EMBL" id="TMQ62677.1"/>
    </source>
</evidence>
<proteinExistence type="predicted"/>
<gene>
    <name evidence="2" type="ORF">E6K74_00830</name>
    <name evidence="3" type="ORF">E6K77_06655</name>
</gene>
<comment type="caution">
    <text evidence="3">The sequence shown here is derived from an EMBL/GenBank/DDBJ whole genome shotgun (WGS) entry which is preliminary data.</text>
</comment>
<dbReference type="EMBL" id="VBOX01000070">
    <property type="protein sequence ID" value="TMQ62677.1"/>
    <property type="molecule type" value="Genomic_DNA"/>
</dbReference>
<evidence type="ECO:0000313" key="5">
    <source>
        <dbReference type="Proteomes" id="UP000319829"/>
    </source>
</evidence>
<organism evidence="3 4">
    <name type="scientific">Eiseniibacteriota bacterium</name>
    <dbReference type="NCBI Taxonomy" id="2212470"/>
    <lineage>
        <taxon>Bacteria</taxon>
        <taxon>Candidatus Eiseniibacteriota</taxon>
    </lineage>
</organism>
<accession>A0A538TGD4</accession>
<reference evidence="4 5" key="1">
    <citation type="journal article" date="2019" name="Nat. Microbiol.">
        <title>Mediterranean grassland soil C-N compound turnover is dependent on rainfall and depth, and is mediated by genomically divergent microorganisms.</title>
        <authorList>
            <person name="Diamond S."/>
            <person name="Andeer P.F."/>
            <person name="Li Z."/>
            <person name="Crits-Christoph A."/>
            <person name="Burstein D."/>
            <person name="Anantharaman K."/>
            <person name="Lane K.R."/>
            <person name="Thomas B.C."/>
            <person name="Pan C."/>
            <person name="Northen T.R."/>
            <person name="Banfield J.F."/>
        </authorList>
    </citation>
    <scope>NUCLEOTIDE SEQUENCE [LARGE SCALE GENOMIC DNA]</scope>
    <source>
        <strain evidence="2">WS_4</strain>
        <strain evidence="3">WS_7</strain>
    </source>
</reference>
<feature type="chain" id="PRO_5039810604" description="Ig-like domain-containing protein" evidence="1">
    <location>
        <begin position="31"/>
        <end position="178"/>
    </location>
</feature>
<feature type="signal peptide" evidence="1">
    <location>
        <begin position="1"/>
        <end position="30"/>
    </location>
</feature>
<evidence type="ECO:0000313" key="2">
    <source>
        <dbReference type="EMBL" id="TMQ56252.1"/>
    </source>
</evidence>
<dbReference type="AlphaFoldDB" id="A0A538TGD4"/>
<evidence type="ECO:0008006" key="6">
    <source>
        <dbReference type="Google" id="ProtNLM"/>
    </source>
</evidence>
<dbReference type="EMBL" id="VBOU01000003">
    <property type="protein sequence ID" value="TMQ56252.1"/>
    <property type="molecule type" value="Genomic_DNA"/>
</dbReference>
<protein>
    <recommendedName>
        <fullName evidence="6">Ig-like domain-containing protein</fullName>
    </recommendedName>
</protein>
<keyword evidence="1" id="KW-0732">Signal</keyword>
<dbReference type="Proteomes" id="UP000317366">
    <property type="component" value="Unassembled WGS sequence"/>
</dbReference>
<evidence type="ECO:0000313" key="4">
    <source>
        <dbReference type="Proteomes" id="UP000317366"/>
    </source>
</evidence>
<name>A0A538TGD4_UNCEI</name>
<dbReference type="Proteomes" id="UP000319829">
    <property type="component" value="Unassembled WGS sequence"/>
</dbReference>
<dbReference type="PROSITE" id="PS51257">
    <property type="entry name" value="PROKAR_LIPOPROTEIN"/>
    <property type="match status" value="1"/>
</dbReference>
<evidence type="ECO:0000256" key="1">
    <source>
        <dbReference type="SAM" id="SignalP"/>
    </source>
</evidence>
<sequence>MRRHQGMRIAALPLFVAMALIVGCSTSPLAPEQAAGPNRGLTTDSAGSNAGLLTSTTKVISASIDGLLGGAIKNGDWTVKIPAGAFSGIGVITVTVPDASVRSCDLKIFPSLLNSFRVPVTLSCRSATTADAQTDVMMWWDPSAKEWKVIPSTANLTTLSRDAPLSHFSTYQCGKAGW</sequence>